<dbReference type="Proteomes" id="UP000652995">
    <property type="component" value="Unassembled WGS sequence"/>
</dbReference>
<dbReference type="InterPro" id="IPR036249">
    <property type="entry name" value="Thioredoxin-like_sf"/>
</dbReference>
<dbReference type="InterPro" id="IPR013766">
    <property type="entry name" value="Thioredoxin_domain"/>
</dbReference>
<evidence type="ECO:0000313" key="5">
    <source>
        <dbReference type="Proteomes" id="UP000652995"/>
    </source>
</evidence>
<dbReference type="RefSeq" id="WP_095115804.1">
    <property type="nucleotide sequence ID" value="NZ_BMCB01000010.1"/>
</dbReference>
<name>A0A240C0Z4_9STAP</name>
<evidence type="ECO:0000313" key="4">
    <source>
        <dbReference type="Proteomes" id="UP000243706"/>
    </source>
</evidence>
<reference evidence="5" key="3">
    <citation type="journal article" date="2019" name="Int. J. Syst. Evol. Microbiol.">
        <title>The Global Catalogue of Microorganisms (GCM) 10K type strain sequencing project: providing services to taxonomists for standard genome sequencing and annotation.</title>
        <authorList>
            <consortium name="The Broad Institute Genomics Platform"/>
            <consortium name="The Broad Institute Genome Sequencing Center for Infectious Disease"/>
            <person name="Wu L."/>
            <person name="Ma J."/>
        </authorList>
    </citation>
    <scope>NUCLEOTIDE SEQUENCE [LARGE SCALE GENOMIC DNA]</scope>
    <source>
        <strain evidence="5">CCM 4175</strain>
    </source>
</reference>
<accession>A0A240C0Z4</accession>
<dbReference type="AlphaFoldDB" id="A0A240C0Z4"/>
<keyword evidence="5" id="KW-1185">Reference proteome</keyword>
<dbReference type="OrthoDB" id="5784238at2"/>
<reference evidence="2" key="4">
    <citation type="submission" date="2024-05" db="EMBL/GenBank/DDBJ databases">
        <authorList>
            <person name="Sun Q."/>
            <person name="Sedlacek I."/>
        </authorList>
    </citation>
    <scope>NUCLEOTIDE SEQUENCE</scope>
    <source>
        <strain evidence="2">CCM 4175</strain>
    </source>
</reference>
<reference evidence="2" key="1">
    <citation type="journal article" date="2014" name="Int. J. Syst. Evol. Microbiol.">
        <title>Complete genome of a new Firmicutes species belonging to the dominant human colonic microbiota ('Ruminococcus bicirculans') reveals two chromosomes and a selective capacity to utilize plant glucans.</title>
        <authorList>
            <consortium name="NISC Comparative Sequencing Program"/>
            <person name="Wegmann U."/>
            <person name="Louis P."/>
            <person name="Goesmann A."/>
            <person name="Henrissat B."/>
            <person name="Duncan S.H."/>
            <person name="Flint H.J."/>
        </authorList>
    </citation>
    <scope>NUCLEOTIDE SEQUENCE</scope>
    <source>
        <strain evidence="2">CCM 4175</strain>
    </source>
</reference>
<dbReference type="SUPFAM" id="SSF52833">
    <property type="entry name" value="Thioredoxin-like"/>
    <property type="match status" value="1"/>
</dbReference>
<dbReference type="Proteomes" id="UP000243706">
    <property type="component" value="Chromosome 1"/>
</dbReference>
<protein>
    <submittedName>
        <fullName evidence="2 3">Thioredoxin</fullName>
    </submittedName>
</protein>
<sequence>MTQNDAQDEMLTKHFDKEIHLIFGYTTMCGTCKVSEHMLDIVNDILQLPMTKINLNYYPEFNQENKIMSVPVLLIMRKNQEIERLYAFQSVSFLLEKIKKVIDESRLQW</sequence>
<evidence type="ECO:0000313" key="3">
    <source>
        <dbReference type="EMBL" id="SNW00826.1"/>
    </source>
</evidence>
<dbReference type="Pfam" id="PF00085">
    <property type="entry name" value="Thioredoxin"/>
    <property type="match status" value="1"/>
</dbReference>
<dbReference type="Gene3D" id="3.40.30.10">
    <property type="entry name" value="Glutaredoxin"/>
    <property type="match status" value="1"/>
</dbReference>
<gene>
    <name evidence="2" type="ORF">GCM10007183_16520</name>
    <name evidence="3" type="ORF">SAMEA4412661_00541</name>
</gene>
<organism evidence="3 4">
    <name type="scientific">Staphylococcus muscae</name>
    <dbReference type="NCBI Taxonomy" id="1294"/>
    <lineage>
        <taxon>Bacteria</taxon>
        <taxon>Bacillati</taxon>
        <taxon>Bacillota</taxon>
        <taxon>Bacilli</taxon>
        <taxon>Bacillales</taxon>
        <taxon>Staphylococcaceae</taxon>
        <taxon>Staphylococcus</taxon>
    </lineage>
</organism>
<evidence type="ECO:0000259" key="1">
    <source>
        <dbReference type="Pfam" id="PF00085"/>
    </source>
</evidence>
<reference evidence="3 4" key="2">
    <citation type="submission" date="2017-06" db="EMBL/GenBank/DDBJ databases">
        <authorList>
            <consortium name="Pathogen Informatics"/>
        </authorList>
    </citation>
    <scope>NUCLEOTIDE SEQUENCE [LARGE SCALE GENOMIC DNA]</scope>
    <source>
        <strain evidence="3 4">NCTC13833</strain>
    </source>
</reference>
<dbReference type="EMBL" id="LT906464">
    <property type="protein sequence ID" value="SNW00826.1"/>
    <property type="molecule type" value="Genomic_DNA"/>
</dbReference>
<feature type="domain" description="Thioredoxin" evidence="1">
    <location>
        <begin position="8"/>
        <end position="98"/>
    </location>
</feature>
<dbReference type="KEGG" id="smus:C7J88_09790"/>
<dbReference type="CDD" id="cd02947">
    <property type="entry name" value="TRX_family"/>
    <property type="match status" value="1"/>
</dbReference>
<proteinExistence type="predicted"/>
<evidence type="ECO:0000313" key="2">
    <source>
        <dbReference type="EMBL" id="GGA93049.1"/>
    </source>
</evidence>
<dbReference type="EMBL" id="BMCB01000010">
    <property type="protein sequence ID" value="GGA93049.1"/>
    <property type="molecule type" value="Genomic_DNA"/>
</dbReference>